<dbReference type="RefSeq" id="XP_022284423.1">
    <property type="nucleotide sequence ID" value="XM_022428621.1"/>
</dbReference>
<keyword evidence="2" id="KW-0472">Membrane</keyword>
<dbReference type="Pfam" id="PF01048">
    <property type="entry name" value="PNP_UDP_1"/>
    <property type="match status" value="1"/>
</dbReference>
<evidence type="ECO:0000256" key="1">
    <source>
        <dbReference type="ARBA" id="ARBA00022737"/>
    </source>
</evidence>
<dbReference type="OrthoDB" id="1577640at2759"/>
<sequence>MMLDEEHKRFKTPDEDENLYHFGSINGHNVVIANPPAAGNSWTAVTAKDMKRTFTNLKYALLVGIAGGMPVATASGAIRLGHVVVGIPTGTQPGAIRYDHGKSKPDGGFVLTGCLAPPPTTLLQAVKALAAQPRTATDPVWESVQNIIDQDETGQFRFPGREVDHLYHPDYIHQREKRLCYGETGACDPKQIIERPMVEDVSSVVVHTGTIGTGDTVMRNAKQRDDIAQKYGVLCIEMEAEGLAKAIPCLVIRGISDYCDSHKNDVWHGYAAACAAAYARQLFFVLPNHEAERREHRDSGSRSPLRDQSDPRISPYVLLTFVSMLDTGLRLCSLGNQIPAGLTQGEGEQKVKDCLESWNRSRDVLHHAWLSSLKSRGEESLHAVLQAAVDDIQMTSMTLNEEFGKLYDRGKPGQKDIFKKLEGQLRRYQCQLTPLITQSMFPNHHLLNERMKDGFEQASTNVARAVSSRLDHDSTTKGAKDEDEKATSFGRCVFDYDKMVVESLNFDILHHREDDISNSQPQTLTWLLGDPSGEATPDNNVRLFLRRDLGPNEVAAKPPKSIFYINGKAGSGKSTSMKALCTNDKVEEDIKTWAGNSHVLVSRFYFWYRGTDLQKSQRGMLRALLYQCLSKQRFLIPLTIPQDAELDTPTKARQYWSLNNLKRAFNQMLTHDGVGMNLKFCFFIDGLDEYAADADTDYSNGLHASIGDLLMEIARHPHVKICVSSRPEPPFETIFKGCPGFKLQDKTTDDIREYVQNQLGTVKTLHESQLKKIEESLIKNAEGVFLWVALATKSLLEGINEHASPDRWMEILNELPRGLENFYMHMLTKADEGNQGEGLGYLLLVKAANGNIPLQRLAYVAACDARSKGPLETLVKEKAQLKDAMKTRIQVCCKGLLEIGDGEDVTFLHKSVPDFLESSKLAEKRAAREVNWVAEHQLLDGYVFMLTKLWPNKPDHSCWEKTPTSMLQSDWVERVKPILHAYMRTAQRALQLGKPVPNSEIAKMYKAADDLWIHE</sequence>
<dbReference type="InterPro" id="IPR035994">
    <property type="entry name" value="Nucleoside_phosphorylase_sf"/>
</dbReference>
<keyword evidence="2" id="KW-1133">Transmembrane helix</keyword>
<evidence type="ECO:0000256" key="2">
    <source>
        <dbReference type="SAM" id="Phobius"/>
    </source>
</evidence>
<dbReference type="Proteomes" id="UP000078397">
    <property type="component" value="Unassembled WGS sequence"/>
</dbReference>
<protein>
    <submittedName>
        <fullName evidence="5">Ankyrin repeat protein</fullName>
    </submittedName>
</protein>
<accession>A0A179FPP4</accession>
<dbReference type="GeneID" id="28851305"/>
<feature type="domain" description="Nephrocystin 3-like N-terminal" evidence="4">
    <location>
        <begin position="559"/>
        <end position="726"/>
    </location>
</feature>
<reference evidence="5 6" key="1">
    <citation type="journal article" date="2016" name="PLoS Pathog.">
        <title>Biosynthesis of antibiotic leucinostatins in bio-control fungus Purpureocillium lilacinum and their inhibition on phytophthora revealed by genome mining.</title>
        <authorList>
            <person name="Wang G."/>
            <person name="Liu Z."/>
            <person name="Lin R."/>
            <person name="Li E."/>
            <person name="Mao Z."/>
            <person name="Ling J."/>
            <person name="Yang Y."/>
            <person name="Yin W.B."/>
            <person name="Xie B."/>
        </authorList>
    </citation>
    <scope>NUCLEOTIDE SEQUENCE [LARGE SCALE GENOMIC DNA]</scope>
    <source>
        <strain evidence="5">170</strain>
    </source>
</reference>
<comment type="caution">
    <text evidence="5">The sequence shown here is derived from an EMBL/GenBank/DDBJ whole genome shotgun (WGS) entry which is preliminary data.</text>
</comment>
<dbReference type="InterPro" id="IPR053137">
    <property type="entry name" value="NLR-like"/>
</dbReference>
<dbReference type="EMBL" id="LSBJ02000004">
    <property type="protein sequence ID" value="OAQ67200.2"/>
    <property type="molecule type" value="Genomic_DNA"/>
</dbReference>
<dbReference type="SUPFAM" id="SSF52540">
    <property type="entry name" value="P-loop containing nucleoside triphosphate hydrolases"/>
    <property type="match status" value="1"/>
</dbReference>
<dbReference type="InterPro" id="IPR000845">
    <property type="entry name" value="Nucleoside_phosphorylase_d"/>
</dbReference>
<dbReference type="STRING" id="1380566.A0A179FPP4"/>
<dbReference type="KEGG" id="pchm:VFPPC_08637"/>
<evidence type="ECO:0000313" key="6">
    <source>
        <dbReference type="Proteomes" id="UP000078397"/>
    </source>
</evidence>
<evidence type="ECO:0000259" key="3">
    <source>
        <dbReference type="Pfam" id="PF01048"/>
    </source>
</evidence>
<organism evidence="5 6">
    <name type="scientific">Pochonia chlamydosporia 170</name>
    <dbReference type="NCBI Taxonomy" id="1380566"/>
    <lineage>
        <taxon>Eukaryota</taxon>
        <taxon>Fungi</taxon>
        <taxon>Dikarya</taxon>
        <taxon>Ascomycota</taxon>
        <taxon>Pezizomycotina</taxon>
        <taxon>Sordariomycetes</taxon>
        <taxon>Hypocreomycetidae</taxon>
        <taxon>Hypocreales</taxon>
        <taxon>Clavicipitaceae</taxon>
        <taxon>Pochonia</taxon>
    </lineage>
</organism>
<keyword evidence="2" id="KW-0812">Transmembrane</keyword>
<proteinExistence type="predicted"/>
<dbReference type="InterPro" id="IPR056884">
    <property type="entry name" value="NPHP3-like_N"/>
</dbReference>
<dbReference type="Gene3D" id="3.40.50.1580">
    <property type="entry name" value="Nucleoside phosphorylase domain"/>
    <property type="match status" value="1"/>
</dbReference>
<dbReference type="Gene3D" id="3.40.50.300">
    <property type="entry name" value="P-loop containing nucleotide triphosphate hydrolases"/>
    <property type="match status" value="1"/>
</dbReference>
<gene>
    <name evidence="5" type="ORF">VFPPC_08637</name>
</gene>
<dbReference type="GO" id="GO:0003824">
    <property type="term" value="F:catalytic activity"/>
    <property type="evidence" value="ECO:0007669"/>
    <property type="project" value="InterPro"/>
</dbReference>
<feature type="domain" description="Nucleoside phosphorylase" evidence="3">
    <location>
        <begin position="204"/>
        <end position="273"/>
    </location>
</feature>
<dbReference type="GO" id="GO:0009116">
    <property type="term" value="P:nucleoside metabolic process"/>
    <property type="evidence" value="ECO:0007669"/>
    <property type="project" value="InterPro"/>
</dbReference>
<dbReference type="Pfam" id="PF24883">
    <property type="entry name" value="NPHP3_N"/>
    <property type="match status" value="1"/>
</dbReference>
<keyword evidence="6" id="KW-1185">Reference proteome</keyword>
<dbReference type="SUPFAM" id="SSF53167">
    <property type="entry name" value="Purine and uridine phosphorylases"/>
    <property type="match status" value="1"/>
</dbReference>
<dbReference type="PANTHER" id="PTHR46082">
    <property type="entry name" value="ATP/GTP-BINDING PROTEIN-RELATED"/>
    <property type="match status" value="1"/>
</dbReference>
<keyword evidence="1" id="KW-0677">Repeat</keyword>
<feature type="transmembrane region" description="Helical" evidence="2">
    <location>
        <begin position="59"/>
        <end position="78"/>
    </location>
</feature>
<dbReference type="InterPro" id="IPR027417">
    <property type="entry name" value="P-loop_NTPase"/>
</dbReference>
<dbReference type="PANTHER" id="PTHR46082:SF11">
    <property type="entry name" value="AAA+ ATPASE DOMAIN-CONTAINING PROTEIN-RELATED"/>
    <property type="match status" value="1"/>
</dbReference>
<evidence type="ECO:0000313" key="5">
    <source>
        <dbReference type="EMBL" id="OAQ67200.2"/>
    </source>
</evidence>
<dbReference type="AlphaFoldDB" id="A0A179FPP4"/>
<evidence type="ECO:0000259" key="4">
    <source>
        <dbReference type="Pfam" id="PF24883"/>
    </source>
</evidence>
<name>A0A179FPP4_METCM</name>